<evidence type="ECO:0000313" key="2">
    <source>
        <dbReference type="EMBL" id="QSG01642.1"/>
    </source>
</evidence>
<dbReference type="EMBL" id="CP064786">
    <property type="protein sequence ID" value="QSG01642.1"/>
    <property type="molecule type" value="Genomic_DNA"/>
</dbReference>
<feature type="transmembrane region" description="Helical" evidence="1">
    <location>
        <begin position="12"/>
        <end position="33"/>
    </location>
</feature>
<keyword evidence="1" id="KW-0472">Membrane</keyword>
<keyword evidence="1" id="KW-1133">Transmembrane helix</keyword>
<dbReference type="RefSeq" id="WP_238478759.1">
    <property type="nucleotide sequence ID" value="NZ_CP064786.1"/>
</dbReference>
<feature type="transmembrane region" description="Helical" evidence="1">
    <location>
        <begin position="45"/>
        <end position="67"/>
    </location>
</feature>
<name>A0A897MML3_9EURY</name>
<accession>A0A897MML3</accession>
<dbReference type="GeneID" id="70683798"/>
<dbReference type="AlphaFoldDB" id="A0A897MML3"/>
<dbReference type="KEGG" id="hara:AArcS_0413"/>
<protein>
    <submittedName>
        <fullName evidence="2">Putative membrane protein</fullName>
    </submittedName>
</protein>
<organism evidence="2 3">
    <name type="scientific">Natranaeroarchaeum sulfidigenes</name>
    <dbReference type="NCBI Taxonomy" id="2784880"/>
    <lineage>
        <taxon>Archaea</taxon>
        <taxon>Methanobacteriati</taxon>
        <taxon>Methanobacteriota</taxon>
        <taxon>Stenosarchaea group</taxon>
        <taxon>Halobacteria</taxon>
        <taxon>Halobacteriales</taxon>
        <taxon>Natronoarchaeaceae</taxon>
        <taxon>Natranaeroarchaeum</taxon>
    </lineage>
</organism>
<reference evidence="2" key="1">
    <citation type="submission" date="2020-11" db="EMBL/GenBank/DDBJ databases">
        <title>Carbohydrate-dependent, anaerobic sulfur respiration: A novel catabolism in halophilic archaea.</title>
        <authorList>
            <person name="Sorokin D.Y."/>
            <person name="Messina E."/>
            <person name="Smedile F."/>
            <person name="La Cono V."/>
            <person name="Hallsworth J.E."/>
            <person name="Yakimov M.M."/>
        </authorList>
    </citation>
    <scope>NUCLEOTIDE SEQUENCE</scope>
    <source>
        <strain evidence="2">AArc-S</strain>
    </source>
</reference>
<proteinExistence type="predicted"/>
<keyword evidence="3" id="KW-1185">Reference proteome</keyword>
<sequence length="76" mass="8234">MNRSPEEYGAYWRASLFITAGTLLAVGGYHFVGPLFRDPGLGTTLFGWLLFGLFLTVGCYFAVLGLARTIEVAGGR</sequence>
<gene>
    <name evidence="2" type="ORF">AArcS_0413</name>
</gene>
<evidence type="ECO:0000313" key="3">
    <source>
        <dbReference type="Proteomes" id="UP000663586"/>
    </source>
</evidence>
<dbReference type="Proteomes" id="UP000663586">
    <property type="component" value="Chromosome"/>
</dbReference>
<evidence type="ECO:0000256" key="1">
    <source>
        <dbReference type="SAM" id="Phobius"/>
    </source>
</evidence>
<keyword evidence="1" id="KW-0812">Transmembrane</keyword>